<accession>A0ABV9Q159</accession>
<keyword evidence="8" id="KW-0560">Oxidoreductase</keyword>
<sequence>MLDHSWYFTLSLAVFLFAVGLIMRRKSYGLAFVFVMLQFASAFFGYGKSHLPYLLYPYVTIHSGVTNPVMGEALIWAFIGGLFLLVPSLYLLMKLFLFDAKYVKGAK</sequence>
<evidence type="ECO:0000256" key="3">
    <source>
        <dbReference type="ARBA" id="ARBA00022475"/>
    </source>
</evidence>
<comment type="caution">
    <text evidence="8">The sequence shown here is derived from an EMBL/GenBank/DDBJ whole genome shotgun (WGS) entry which is preliminary data.</text>
</comment>
<name>A0ABV9Q159_9BACL</name>
<evidence type="ECO:0000256" key="6">
    <source>
        <dbReference type="ARBA" id="ARBA00023136"/>
    </source>
</evidence>
<evidence type="ECO:0000256" key="7">
    <source>
        <dbReference type="SAM" id="Phobius"/>
    </source>
</evidence>
<keyword evidence="6 7" id="KW-0472">Membrane</keyword>
<evidence type="ECO:0000313" key="8">
    <source>
        <dbReference type="EMBL" id="MFC4767800.1"/>
    </source>
</evidence>
<protein>
    <submittedName>
        <fullName evidence="8">Cytochrome d ubiquinol oxidase subunit II</fullName>
        <ecNumber evidence="8">1.10.3.-</ecNumber>
    </submittedName>
</protein>
<comment type="similarity">
    <text evidence="2">Belongs to the cytochrome ubiquinol oxidase subunit 2 family.</text>
</comment>
<comment type="subcellular location">
    <subcellularLocation>
        <location evidence="1">Cell membrane</location>
        <topology evidence="1">Multi-pass membrane protein</topology>
    </subcellularLocation>
</comment>
<dbReference type="EC" id="1.10.3.-" evidence="8"/>
<evidence type="ECO:0000256" key="4">
    <source>
        <dbReference type="ARBA" id="ARBA00022692"/>
    </source>
</evidence>
<keyword evidence="4 7" id="KW-0812">Transmembrane</keyword>
<organism evidence="8 9">
    <name type="scientific">Effusibacillus consociatus</name>
    <dbReference type="NCBI Taxonomy" id="1117041"/>
    <lineage>
        <taxon>Bacteria</taxon>
        <taxon>Bacillati</taxon>
        <taxon>Bacillota</taxon>
        <taxon>Bacilli</taxon>
        <taxon>Bacillales</taxon>
        <taxon>Alicyclobacillaceae</taxon>
        <taxon>Effusibacillus</taxon>
    </lineage>
</organism>
<reference evidence="9" key="1">
    <citation type="journal article" date="2019" name="Int. J. Syst. Evol. Microbiol.">
        <title>The Global Catalogue of Microorganisms (GCM) 10K type strain sequencing project: providing services to taxonomists for standard genome sequencing and annotation.</title>
        <authorList>
            <consortium name="The Broad Institute Genomics Platform"/>
            <consortium name="The Broad Institute Genome Sequencing Center for Infectious Disease"/>
            <person name="Wu L."/>
            <person name="Ma J."/>
        </authorList>
    </citation>
    <scope>NUCLEOTIDE SEQUENCE [LARGE SCALE GENOMIC DNA]</scope>
    <source>
        <strain evidence="9">WYCCWR 12678</strain>
    </source>
</reference>
<evidence type="ECO:0000256" key="1">
    <source>
        <dbReference type="ARBA" id="ARBA00004651"/>
    </source>
</evidence>
<feature type="transmembrane region" description="Helical" evidence="7">
    <location>
        <begin position="30"/>
        <end position="47"/>
    </location>
</feature>
<dbReference type="EMBL" id="JBHSHC010000089">
    <property type="protein sequence ID" value="MFC4767800.1"/>
    <property type="molecule type" value="Genomic_DNA"/>
</dbReference>
<dbReference type="RefSeq" id="WP_380025724.1">
    <property type="nucleotide sequence ID" value="NZ_JBHSHC010000089.1"/>
</dbReference>
<evidence type="ECO:0000256" key="5">
    <source>
        <dbReference type="ARBA" id="ARBA00022989"/>
    </source>
</evidence>
<keyword evidence="3" id="KW-1003">Cell membrane</keyword>
<feature type="transmembrane region" description="Helical" evidence="7">
    <location>
        <begin position="73"/>
        <end position="97"/>
    </location>
</feature>
<evidence type="ECO:0000256" key="2">
    <source>
        <dbReference type="ARBA" id="ARBA00007543"/>
    </source>
</evidence>
<feature type="transmembrane region" description="Helical" evidence="7">
    <location>
        <begin position="6"/>
        <end position="23"/>
    </location>
</feature>
<dbReference type="Proteomes" id="UP001596002">
    <property type="component" value="Unassembled WGS sequence"/>
</dbReference>
<keyword evidence="9" id="KW-1185">Reference proteome</keyword>
<dbReference type="GO" id="GO:0016491">
    <property type="term" value="F:oxidoreductase activity"/>
    <property type="evidence" value="ECO:0007669"/>
    <property type="project" value="UniProtKB-KW"/>
</dbReference>
<gene>
    <name evidence="8" type="ORF">ACFO8Q_10560</name>
</gene>
<dbReference type="Pfam" id="PF02322">
    <property type="entry name" value="Cyt_bd_oxida_II"/>
    <property type="match status" value="1"/>
</dbReference>
<dbReference type="InterPro" id="IPR003317">
    <property type="entry name" value="Cyt-d_oxidase_su2"/>
</dbReference>
<keyword evidence="5 7" id="KW-1133">Transmembrane helix</keyword>
<proteinExistence type="inferred from homology"/>
<evidence type="ECO:0000313" key="9">
    <source>
        <dbReference type="Proteomes" id="UP001596002"/>
    </source>
</evidence>